<feature type="binding site" evidence="11">
    <location>
        <position position="123"/>
    </location>
    <ligand>
        <name>FMN</name>
        <dbReference type="ChEBI" id="CHEBI:58210"/>
    </ligand>
</feature>
<dbReference type="PROSITE" id="PS00912">
    <property type="entry name" value="DHODEHASE_2"/>
    <property type="match status" value="1"/>
</dbReference>
<dbReference type="AlphaFoldDB" id="A0A1M5YZ62"/>
<evidence type="ECO:0000256" key="6">
    <source>
        <dbReference type="ARBA" id="ARBA00022842"/>
    </source>
</evidence>
<feature type="binding site" evidence="11">
    <location>
        <position position="185"/>
    </location>
    <ligand>
        <name>FMN</name>
        <dbReference type="ChEBI" id="CHEBI:58210"/>
    </ligand>
</feature>
<comment type="catalytic activity">
    <reaction evidence="11">
        <text>isopentenyl diphosphate = dimethylallyl diphosphate</text>
        <dbReference type="Rhea" id="RHEA:23284"/>
        <dbReference type="ChEBI" id="CHEBI:57623"/>
        <dbReference type="ChEBI" id="CHEBI:128769"/>
        <dbReference type="EC" id="5.3.3.2"/>
    </reaction>
</comment>
<accession>A0A1M5YZ62</accession>
<dbReference type="Gene3D" id="3.20.20.70">
    <property type="entry name" value="Aldolase class I"/>
    <property type="match status" value="1"/>
</dbReference>
<evidence type="ECO:0000256" key="10">
    <source>
        <dbReference type="ARBA" id="ARBA00025810"/>
    </source>
</evidence>
<evidence type="ECO:0000256" key="4">
    <source>
        <dbReference type="ARBA" id="ARBA00022643"/>
    </source>
</evidence>
<evidence type="ECO:0000256" key="7">
    <source>
        <dbReference type="ARBA" id="ARBA00022857"/>
    </source>
</evidence>
<dbReference type="InterPro" id="IPR001295">
    <property type="entry name" value="Dihydroorotate_DH_CS"/>
</dbReference>
<dbReference type="GO" id="GO:0000287">
    <property type="term" value="F:magnesium ion binding"/>
    <property type="evidence" value="ECO:0007669"/>
    <property type="project" value="UniProtKB-UniRule"/>
</dbReference>
<keyword evidence="6 11" id="KW-0460">Magnesium</keyword>
<keyword evidence="4 11" id="KW-0288">FMN</keyword>
<keyword evidence="3 11" id="KW-0285">Flavoprotein</keyword>
<evidence type="ECO:0000313" key="14">
    <source>
        <dbReference type="Proteomes" id="UP000184389"/>
    </source>
</evidence>
<dbReference type="OrthoDB" id="9795032at2"/>
<dbReference type="PIRSF" id="PIRSF003314">
    <property type="entry name" value="IPP_isomerase"/>
    <property type="match status" value="1"/>
</dbReference>
<keyword evidence="14" id="KW-1185">Reference proteome</keyword>
<evidence type="ECO:0000256" key="11">
    <source>
        <dbReference type="HAMAP-Rule" id="MF_00354"/>
    </source>
</evidence>
<keyword evidence="8 11" id="KW-0414">Isoprene biosynthesis</keyword>
<dbReference type="RefSeq" id="WP_072745165.1">
    <property type="nucleotide sequence ID" value="NZ_FQXR01000017.1"/>
</dbReference>
<dbReference type="InterPro" id="IPR011179">
    <property type="entry name" value="IPdP_isomerase"/>
</dbReference>
<feature type="binding site" evidence="11">
    <location>
        <position position="215"/>
    </location>
    <ligand>
        <name>FMN</name>
        <dbReference type="ChEBI" id="CHEBI:58210"/>
    </ligand>
</feature>
<evidence type="ECO:0000256" key="1">
    <source>
        <dbReference type="ARBA" id="ARBA00001917"/>
    </source>
</evidence>
<comment type="cofactor">
    <cofactor evidence="11">
        <name>NADPH</name>
        <dbReference type="ChEBI" id="CHEBI:57783"/>
    </cofactor>
</comment>
<keyword evidence="5 11" id="KW-0479">Metal-binding</keyword>
<feature type="binding site" evidence="11">
    <location>
        <position position="153"/>
    </location>
    <ligand>
        <name>substrate</name>
    </ligand>
</feature>
<name>A0A1M5YZ62_9FIRM</name>
<dbReference type="CDD" id="cd02811">
    <property type="entry name" value="IDI-2_FMN"/>
    <property type="match status" value="1"/>
</dbReference>
<evidence type="ECO:0000256" key="9">
    <source>
        <dbReference type="ARBA" id="ARBA00023235"/>
    </source>
</evidence>
<comment type="similarity">
    <text evidence="11">Belongs to the IPP isomerase type 2 family.</text>
</comment>
<evidence type="ECO:0000313" key="13">
    <source>
        <dbReference type="EMBL" id="SHI16873.1"/>
    </source>
</evidence>
<evidence type="ECO:0000256" key="5">
    <source>
        <dbReference type="ARBA" id="ARBA00022723"/>
    </source>
</evidence>
<dbReference type="PANTHER" id="PTHR43665">
    <property type="entry name" value="ISOPENTENYL-DIPHOSPHATE DELTA-ISOMERASE"/>
    <property type="match status" value="1"/>
</dbReference>
<feature type="binding site" evidence="11">
    <location>
        <position position="210"/>
    </location>
    <ligand>
        <name>FMN</name>
        <dbReference type="ChEBI" id="CHEBI:58210"/>
    </ligand>
</feature>
<comment type="caution">
    <text evidence="11">Lacks conserved residue(s) required for the propagation of feature annotation.</text>
</comment>
<dbReference type="InterPro" id="IPR013785">
    <property type="entry name" value="Aldolase_TIM"/>
</dbReference>
<gene>
    <name evidence="11" type="primary">fni</name>
    <name evidence="13" type="ORF">SAMN02745180_02539</name>
</gene>
<dbReference type="SUPFAM" id="SSF51395">
    <property type="entry name" value="FMN-linked oxidoreductases"/>
    <property type="match status" value="1"/>
</dbReference>
<keyword evidence="2 11" id="KW-0963">Cytoplasm</keyword>
<dbReference type="EMBL" id="FQXR01000017">
    <property type="protein sequence ID" value="SHI16873.1"/>
    <property type="molecule type" value="Genomic_DNA"/>
</dbReference>
<dbReference type="Proteomes" id="UP000184389">
    <property type="component" value="Unassembled WGS sequence"/>
</dbReference>
<dbReference type="GO" id="GO:0005737">
    <property type="term" value="C:cytoplasm"/>
    <property type="evidence" value="ECO:0007669"/>
    <property type="project" value="UniProtKB-SubCell"/>
</dbReference>
<evidence type="ECO:0000256" key="8">
    <source>
        <dbReference type="ARBA" id="ARBA00023229"/>
    </source>
</evidence>
<organism evidence="13 14">
    <name type="scientific">Sporanaerobacter acetigenes DSM 13106</name>
    <dbReference type="NCBI Taxonomy" id="1123281"/>
    <lineage>
        <taxon>Bacteria</taxon>
        <taxon>Bacillati</taxon>
        <taxon>Bacillota</taxon>
        <taxon>Tissierellia</taxon>
        <taxon>Tissierellales</taxon>
        <taxon>Sporanaerobacteraceae</taxon>
        <taxon>Sporanaerobacter</taxon>
    </lineage>
</organism>
<dbReference type="GO" id="GO:0010181">
    <property type="term" value="F:FMN binding"/>
    <property type="evidence" value="ECO:0007669"/>
    <property type="project" value="UniProtKB-UniRule"/>
</dbReference>
<dbReference type="GO" id="GO:0016627">
    <property type="term" value="F:oxidoreductase activity, acting on the CH-CH group of donors"/>
    <property type="evidence" value="ECO:0007669"/>
    <property type="project" value="InterPro"/>
</dbReference>
<feature type="binding site" evidence="11">
    <location>
        <begin position="8"/>
        <end position="9"/>
    </location>
    <ligand>
        <name>substrate</name>
    </ligand>
</feature>
<comment type="subcellular location">
    <subcellularLocation>
        <location evidence="11">Cytoplasm</location>
    </subcellularLocation>
</comment>
<evidence type="ECO:0000256" key="3">
    <source>
        <dbReference type="ARBA" id="ARBA00022630"/>
    </source>
</evidence>
<sequence length="340" mass="38162">MRNIRKDRKKEHIEYFLKSSHEQSTLFEDVYLEHNALPELDFEEIKTNTTFLGKSVDYPIMINAITGGTDFSREINRTLSKLALKFNIPMAVGSQTIGIHEECSRESFEIVRENIKDGVVIGNLSANATIDEVKAAIDMIEADAIQLHLNAAQELVMREGDRRFKGLFKNIENIVKNIDVPIIIKEVGFGISKDVAVRLYDAGIRYIDVSGAGGTNFIEIEGRRDVKKDFSDIYTWGIPTAMSLIQCSNIKDDLKIISSGGIEDSIDVVKSLCIGAHMVGISGEILRRILEGGYDSAYKYLDEMTYKLKMLMLLLGKANIEGLRNTPYKIKGELKELVDN</sequence>
<comment type="subunit">
    <text evidence="10 11">Homooctamer. Dimer of tetramers.</text>
</comment>
<dbReference type="Pfam" id="PF01070">
    <property type="entry name" value="FMN_dh"/>
    <property type="match status" value="1"/>
</dbReference>
<comment type="function">
    <text evidence="11">Involved in the biosynthesis of isoprenoids. Catalyzes the 1,3-allylic rearrangement of the homoallylic substrate isopentenyl (IPP) to its allylic isomer, dimethylallyl diphosphate (DMAPP).</text>
</comment>
<evidence type="ECO:0000259" key="12">
    <source>
        <dbReference type="Pfam" id="PF01070"/>
    </source>
</evidence>
<keyword evidence="7 11" id="KW-0521">NADP</keyword>
<dbReference type="GO" id="GO:0008299">
    <property type="term" value="P:isoprenoid biosynthetic process"/>
    <property type="evidence" value="ECO:0007669"/>
    <property type="project" value="UniProtKB-UniRule"/>
</dbReference>
<dbReference type="GO" id="GO:0070402">
    <property type="term" value="F:NADPH binding"/>
    <property type="evidence" value="ECO:0007669"/>
    <property type="project" value="UniProtKB-UniRule"/>
</dbReference>
<reference evidence="13 14" key="1">
    <citation type="submission" date="2016-11" db="EMBL/GenBank/DDBJ databases">
        <authorList>
            <person name="Jaros S."/>
            <person name="Januszkiewicz K."/>
            <person name="Wedrychowicz H."/>
        </authorList>
    </citation>
    <scope>NUCLEOTIDE SEQUENCE [LARGE SCALE GENOMIC DNA]</scope>
    <source>
        <strain evidence="13 14">DSM 13106</strain>
    </source>
</reference>
<feature type="binding site" evidence="11">
    <location>
        <position position="154"/>
    </location>
    <ligand>
        <name>Mg(2+)</name>
        <dbReference type="ChEBI" id="CHEBI:18420"/>
    </ligand>
</feature>
<dbReference type="GO" id="GO:0006207">
    <property type="term" value="P:'de novo' pyrimidine nucleobase biosynthetic process"/>
    <property type="evidence" value="ECO:0007669"/>
    <property type="project" value="InterPro"/>
</dbReference>
<dbReference type="InterPro" id="IPR000262">
    <property type="entry name" value="FMN-dep_DH"/>
</dbReference>
<feature type="domain" description="FMN-dependent dehydrogenase" evidence="12">
    <location>
        <begin position="168"/>
        <end position="325"/>
    </location>
</feature>
<dbReference type="EC" id="5.3.3.2" evidence="11"/>
<feature type="binding site" evidence="11">
    <location>
        <begin position="64"/>
        <end position="66"/>
    </location>
    <ligand>
        <name>FMN</name>
        <dbReference type="ChEBI" id="CHEBI:58210"/>
    </ligand>
</feature>
<keyword evidence="9 11" id="KW-0413">Isomerase</keyword>
<dbReference type="NCBIfam" id="TIGR02151">
    <property type="entry name" value="IPP_isom_2"/>
    <property type="match status" value="1"/>
</dbReference>
<protein>
    <recommendedName>
        <fullName evidence="11">Isopentenyl-diphosphate delta-isomerase</fullName>
        <shortName evidence="11">IPP isomerase</shortName>
        <ecNumber evidence="11">5.3.3.2</ecNumber>
    </recommendedName>
    <alternativeName>
        <fullName evidence="11">Isopentenyl diphosphate:dimethylallyl diphosphate isomerase</fullName>
    </alternativeName>
    <alternativeName>
        <fullName evidence="11">Isopentenyl pyrophosphate isomerase</fullName>
    </alternativeName>
    <alternativeName>
        <fullName evidence="11">Type 2 isopentenyl diphosphate isomerase</fullName>
        <shortName evidence="11">IDI-2</shortName>
    </alternativeName>
</protein>
<comment type="cofactor">
    <cofactor evidence="11">
        <name>Mg(2+)</name>
        <dbReference type="ChEBI" id="CHEBI:18420"/>
    </cofactor>
</comment>
<evidence type="ECO:0000256" key="2">
    <source>
        <dbReference type="ARBA" id="ARBA00022490"/>
    </source>
</evidence>
<comment type="cofactor">
    <cofactor evidence="1 11">
        <name>FMN</name>
        <dbReference type="ChEBI" id="CHEBI:58210"/>
    </cofactor>
</comment>
<feature type="binding site" evidence="11">
    <location>
        <begin position="282"/>
        <end position="283"/>
    </location>
    <ligand>
        <name>FMN</name>
        <dbReference type="ChEBI" id="CHEBI:58210"/>
    </ligand>
</feature>
<feature type="binding site" evidence="11">
    <location>
        <position position="94"/>
    </location>
    <ligand>
        <name>FMN</name>
        <dbReference type="ChEBI" id="CHEBI:58210"/>
    </ligand>
</feature>
<dbReference type="STRING" id="1123281.SAMN02745180_02539"/>
<dbReference type="HAMAP" id="MF_00354">
    <property type="entry name" value="Idi_2"/>
    <property type="match status" value="1"/>
</dbReference>
<dbReference type="PANTHER" id="PTHR43665:SF1">
    <property type="entry name" value="ISOPENTENYL-DIPHOSPHATE DELTA-ISOMERASE"/>
    <property type="match status" value="1"/>
</dbReference>
<dbReference type="GO" id="GO:0004452">
    <property type="term" value="F:isopentenyl-diphosphate delta-isomerase activity"/>
    <property type="evidence" value="ECO:0007669"/>
    <property type="project" value="UniProtKB-UniRule"/>
</dbReference>
<proteinExistence type="inferred from homology"/>